<dbReference type="InterPro" id="IPR011761">
    <property type="entry name" value="ATP-grasp"/>
</dbReference>
<dbReference type="InterPro" id="IPR000089">
    <property type="entry name" value="Biotin_lipoyl"/>
</dbReference>
<dbReference type="Proteomes" id="UP000298781">
    <property type="component" value="Chromosome"/>
</dbReference>
<dbReference type="InterPro" id="IPR011764">
    <property type="entry name" value="Biotin_carboxylation_dom"/>
</dbReference>
<feature type="domain" description="Biotin carboxylation" evidence="9">
    <location>
        <begin position="1"/>
        <end position="445"/>
    </location>
</feature>
<accession>A0A4D7B7W7</accession>
<dbReference type="PROSITE" id="PS00867">
    <property type="entry name" value="CPSASE_2"/>
    <property type="match status" value="1"/>
</dbReference>
<proteinExistence type="predicted"/>
<feature type="domain" description="ATP-grasp" evidence="8">
    <location>
        <begin position="120"/>
        <end position="318"/>
    </location>
</feature>
<dbReference type="PROSITE" id="PS50979">
    <property type="entry name" value="BC"/>
    <property type="match status" value="1"/>
</dbReference>
<dbReference type="FunFam" id="3.30.1490.20:FF:000003">
    <property type="entry name" value="acetyl-CoA carboxylase isoform X1"/>
    <property type="match status" value="1"/>
</dbReference>
<dbReference type="PANTHER" id="PTHR18866">
    <property type="entry name" value="CARBOXYLASE:PYRUVATE/ACETYL-COA/PROPIONYL-COA CARBOXYLASE"/>
    <property type="match status" value="1"/>
</dbReference>
<keyword evidence="3 6" id="KW-0547">Nucleotide-binding</keyword>
<evidence type="ECO:0000256" key="3">
    <source>
        <dbReference type="ARBA" id="ARBA00022741"/>
    </source>
</evidence>
<evidence type="ECO:0000313" key="10">
    <source>
        <dbReference type="EMBL" id="QCI67065.1"/>
    </source>
</evidence>
<dbReference type="Pfam" id="PF02786">
    <property type="entry name" value="CPSase_L_D2"/>
    <property type="match status" value="1"/>
</dbReference>
<keyword evidence="2" id="KW-0436">Ligase</keyword>
<dbReference type="Gene3D" id="3.30.700.30">
    <property type="match status" value="1"/>
</dbReference>
<dbReference type="SUPFAM" id="SSF56059">
    <property type="entry name" value="Glutathione synthetase ATP-binding domain-like"/>
    <property type="match status" value="1"/>
</dbReference>
<dbReference type="SUPFAM" id="SSF51230">
    <property type="entry name" value="Single hybrid motif"/>
    <property type="match status" value="1"/>
</dbReference>
<dbReference type="InterPro" id="IPR016185">
    <property type="entry name" value="PreATP-grasp_dom_sf"/>
</dbReference>
<dbReference type="EMBL" id="CP039690">
    <property type="protein sequence ID" value="QCI67065.1"/>
    <property type="molecule type" value="Genomic_DNA"/>
</dbReference>
<organism evidence="10 11">
    <name type="scientific">Phreatobacter stygius</name>
    <dbReference type="NCBI Taxonomy" id="1940610"/>
    <lineage>
        <taxon>Bacteria</taxon>
        <taxon>Pseudomonadati</taxon>
        <taxon>Pseudomonadota</taxon>
        <taxon>Alphaproteobacteria</taxon>
        <taxon>Hyphomicrobiales</taxon>
        <taxon>Phreatobacteraceae</taxon>
        <taxon>Phreatobacter</taxon>
    </lineage>
</organism>
<gene>
    <name evidence="10" type="ORF">E8M01_24190</name>
</gene>
<evidence type="ECO:0000259" key="9">
    <source>
        <dbReference type="PROSITE" id="PS50979"/>
    </source>
</evidence>
<dbReference type="AlphaFoldDB" id="A0A4D7B7W7"/>
<dbReference type="CDD" id="cd06850">
    <property type="entry name" value="biotinyl_domain"/>
    <property type="match status" value="1"/>
</dbReference>
<dbReference type="SMART" id="SM00878">
    <property type="entry name" value="Biotin_carb_C"/>
    <property type="match status" value="1"/>
</dbReference>
<evidence type="ECO:0000313" key="11">
    <source>
        <dbReference type="Proteomes" id="UP000298781"/>
    </source>
</evidence>
<dbReference type="Pfam" id="PF02785">
    <property type="entry name" value="Biotin_carb_C"/>
    <property type="match status" value="1"/>
</dbReference>
<dbReference type="RefSeq" id="WP_136962503.1">
    <property type="nucleotide sequence ID" value="NZ_CP039690.1"/>
</dbReference>
<name>A0A4D7B7W7_9HYPH</name>
<dbReference type="InterPro" id="IPR011053">
    <property type="entry name" value="Single_hybrid_motif"/>
</dbReference>
<dbReference type="Gene3D" id="2.40.50.100">
    <property type="match status" value="1"/>
</dbReference>
<evidence type="ECO:0000259" key="7">
    <source>
        <dbReference type="PROSITE" id="PS50968"/>
    </source>
</evidence>
<dbReference type="InterPro" id="IPR005479">
    <property type="entry name" value="CPAse_ATP-bd"/>
</dbReference>
<reference evidence="10 11" key="1">
    <citation type="submission" date="2019-04" db="EMBL/GenBank/DDBJ databases">
        <title>Phreatobacter aquaticus sp. nov.</title>
        <authorList>
            <person name="Choi A."/>
        </authorList>
    </citation>
    <scope>NUCLEOTIDE SEQUENCE [LARGE SCALE GENOMIC DNA]</scope>
    <source>
        <strain evidence="10 11">KCTC 52518</strain>
    </source>
</reference>
<dbReference type="PROSITE" id="PS50968">
    <property type="entry name" value="BIOTINYL_LIPOYL"/>
    <property type="match status" value="1"/>
</dbReference>
<evidence type="ECO:0000259" key="8">
    <source>
        <dbReference type="PROSITE" id="PS50975"/>
    </source>
</evidence>
<dbReference type="GO" id="GO:0046872">
    <property type="term" value="F:metal ion binding"/>
    <property type="evidence" value="ECO:0007669"/>
    <property type="project" value="InterPro"/>
</dbReference>
<feature type="domain" description="Lipoyl-binding" evidence="7">
    <location>
        <begin position="577"/>
        <end position="656"/>
    </location>
</feature>
<dbReference type="Pfam" id="PF21139">
    <property type="entry name" value="BT_MCC_alpha"/>
    <property type="match status" value="1"/>
</dbReference>
<dbReference type="PANTHER" id="PTHR18866:SF33">
    <property type="entry name" value="METHYLCROTONOYL-COA CARBOXYLASE SUBUNIT ALPHA, MITOCHONDRIAL-RELATED"/>
    <property type="match status" value="1"/>
</dbReference>
<dbReference type="GO" id="GO:0005524">
    <property type="term" value="F:ATP binding"/>
    <property type="evidence" value="ECO:0007669"/>
    <property type="project" value="UniProtKB-UniRule"/>
</dbReference>
<evidence type="ECO:0000256" key="2">
    <source>
        <dbReference type="ARBA" id="ARBA00022598"/>
    </source>
</evidence>
<keyword evidence="11" id="KW-1185">Reference proteome</keyword>
<dbReference type="Gene3D" id="3.30.470.20">
    <property type="entry name" value="ATP-grasp fold, B domain"/>
    <property type="match status" value="1"/>
</dbReference>
<keyword evidence="5" id="KW-0092">Biotin</keyword>
<dbReference type="InterPro" id="IPR005482">
    <property type="entry name" value="Biotin_COase_C"/>
</dbReference>
<comment type="cofactor">
    <cofactor evidence="1">
        <name>biotin</name>
        <dbReference type="ChEBI" id="CHEBI:57586"/>
    </cofactor>
</comment>
<dbReference type="InterPro" id="IPR050856">
    <property type="entry name" value="Biotin_carboxylase_complex"/>
</dbReference>
<dbReference type="InterPro" id="IPR005481">
    <property type="entry name" value="BC-like_N"/>
</dbReference>
<evidence type="ECO:0000256" key="1">
    <source>
        <dbReference type="ARBA" id="ARBA00001953"/>
    </source>
</evidence>
<dbReference type="Pfam" id="PF00289">
    <property type="entry name" value="Biotin_carb_N"/>
    <property type="match status" value="1"/>
</dbReference>
<dbReference type="GO" id="GO:0016874">
    <property type="term" value="F:ligase activity"/>
    <property type="evidence" value="ECO:0007669"/>
    <property type="project" value="UniProtKB-KW"/>
</dbReference>
<evidence type="ECO:0000256" key="5">
    <source>
        <dbReference type="ARBA" id="ARBA00023267"/>
    </source>
</evidence>
<keyword evidence="4 6" id="KW-0067">ATP-binding</keyword>
<dbReference type="SUPFAM" id="SSF52440">
    <property type="entry name" value="PreATP-grasp domain"/>
    <property type="match status" value="1"/>
</dbReference>
<dbReference type="InterPro" id="IPR048429">
    <property type="entry name" value="MCC_alpha_BT"/>
</dbReference>
<dbReference type="OrthoDB" id="9763189at2"/>
<dbReference type="KEGG" id="pstg:E8M01_24190"/>
<evidence type="ECO:0000256" key="6">
    <source>
        <dbReference type="PROSITE-ProRule" id="PRU00409"/>
    </source>
</evidence>
<dbReference type="SUPFAM" id="SSF51246">
    <property type="entry name" value="Rudiment single hybrid motif"/>
    <property type="match status" value="1"/>
</dbReference>
<dbReference type="FunFam" id="3.40.50.20:FF:000010">
    <property type="entry name" value="Propionyl-CoA carboxylase subunit alpha"/>
    <property type="match status" value="1"/>
</dbReference>
<dbReference type="FunFam" id="3.30.470.20:FF:000028">
    <property type="entry name" value="Methylcrotonoyl-CoA carboxylase subunit alpha, mitochondrial"/>
    <property type="match status" value="1"/>
</dbReference>
<sequence>MFRSLLIANRGEIAVRIVRTARRMGIRTIAVYSEADAEALHVRLADAAVPIGPAPARDSYLRADRIIEAARLAGAEAIHPGYGFLSEKIELPTLCAEHGIAWVGPHAKAIAAMGSKIEAKRLAAKAGVPVVPGYDGEDQNPGRLEAEALRTGLPVMIKASAGGGGKGMRAVASAEALAEALGSARREAEAAFGDGRLLIEKLITRPRHVEVQVIGDKHGNLVHLYERDCSVQRNNQKLLEEAPAPHLSDATRAALHRHAVRLASAIGYDSTGTMEFIVDAATEEVFFLEMNTRLQVEHTVTEAITGLDLVEWQLRVAAGERLGFAQGDIMMTGHAIQARLTAERADEGFRPDAGRIALWSPPSDIRVDSGVETGTIIGLSYDSLLAKLIVSGADRPQALQRLAAALDDLTVLGPATNRAFLADAVRTEAFAEGRATTRLIAETWPDGWTRDAADLVLARRLAALAMWMAGRAGERRSPWSNLQGFRLLAAGATPFSVSADGTTALVTVTGDGRHFTLADADGTTTVEASCDREVLTAVTDGAAIACRFAIDGRHVAIRARSVEAAFRVLPASEAALLAGAGASVAGGANIIAPMPGLIAEIRVAVGDEVAAGQTLAVLESMKLFTDLKSACDGRVERIAAEPGKTVSAGALIVAVKPAETPAP</sequence>
<dbReference type="InterPro" id="IPR011054">
    <property type="entry name" value="Rudment_hybrid_motif"/>
</dbReference>
<dbReference type="Pfam" id="PF00364">
    <property type="entry name" value="Biotin_lipoyl"/>
    <property type="match status" value="1"/>
</dbReference>
<evidence type="ECO:0000256" key="4">
    <source>
        <dbReference type="ARBA" id="ARBA00022840"/>
    </source>
</evidence>
<dbReference type="PROSITE" id="PS50975">
    <property type="entry name" value="ATP_GRASP"/>
    <property type="match status" value="1"/>
</dbReference>
<protein>
    <submittedName>
        <fullName evidence="10">Biotin/lipoyl-binding protein</fullName>
    </submittedName>
</protein>